<dbReference type="GO" id="GO:0003677">
    <property type="term" value="F:DNA binding"/>
    <property type="evidence" value="ECO:0007669"/>
    <property type="project" value="InterPro"/>
</dbReference>
<evidence type="ECO:0008006" key="4">
    <source>
        <dbReference type="Google" id="ProtNLM"/>
    </source>
</evidence>
<reference evidence="2 3" key="1">
    <citation type="submission" date="2020-08" db="EMBL/GenBank/DDBJ databases">
        <title>Sequencing the genomes of 1000 actinobacteria strains.</title>
        <authorList>
            <person name="Klenk H.-P."/>
        </authorList>
    </citation>
    <scope>NUCLEOTIDE SEQUENCE [LARGE SCALE GENOMIC DNA]</scope>
    <source>
        <strain evidence="2 3">DSM 105369</strain>
    </source>
</reference>
<comment type="similarity">
    <text evidence="1">Belongs to the ros/MucR family.</text>
</comment>
<evidence type="ECO:0000313" key="2">
    <source>
        <dbReference type="EMBL" id="MBB2892109.1"/>
    </source>
</evidence>
<protein>
    <recommendedName>
        <fullName evidence="4">ROS/MUCR transcriptional regulator protein</fullName>
    </recommendedName>
</protein>
<dbReference type="SUPFAM" id="SSF160904">
    <property type="entry name" value="Jann2411-like"/>
    <property type="match status" value="1"/>
</dbReference>
<dbReference type="GO" id="GO:0008270">
    <property type="term" value="F:zinc ion binding"/>
    <property type="evidence" value="ECO:0007669"/>
    <property type="project" value="InterPro"/>
</dbReference>
<sequence length="158" mass="17102">MNIGDRDRHGHYGALDEDSDGLLCHECGLRFAHLGLHAWKSHAITAAEYRQEHGLARSYGLVASKTREAITGNARRNFTAKKKFLANRDPVAATAARLSNAVGMSPAGLAASRTQPGQGRLGTVVVCQWCESQFCPLTSARRRRFCSMSCASKATRAG</sequence>
<evidence type="ECO:0000313" key="3">
    <source>
        <dbReference type="Proteomes" id="UP000559182"/>
    </source>
</evidence>
<dbReference type="AlphaFoldDB" id="A0A839N5R3"/>
<accession>A0A839N5R3</accession>
<dbReference type="GO" id="GO:0006355">
    <property type="term" value="P:regulation of DNA-templated transcription"/>
    <property type="evidence" value="ECO:0007669"/>
    <property type="project" value="InterPro"/>
</dbReference>
<dbReference type="InterPro" id="IPR041920">
    <property type="entry name" value="ROS/MUCR_sf"/>
</dbReference>
<dbReference type="InterPro" id="IPR023286">
    <property type="entry name" value="ABATE_dom_sf"/>
</dbReference>
<keyword evidence="3" id="KW-1185">Reference proteome</keyword>
<comment type="caution">
    <text evidence="2">The sequence shown here is derived from an EMBL/GenBank/DDBJ whole genome shotgun (WGS) entry which is preliminary data.</text>
</comment>
<dbReference type="Gene3D" id="1.10.10.1550">
    <property type="entry name" value="ROS/MUCR transcriptional regulator protein"/>
    <property type="match status" value="1"/>
</dbReference>
<dbReference type="EMBL" id="JACHVQ010000001">
    <property type="protein sequence ID" value="MBB2892109.1"/>
    <property type="molecule type" value="Genomic_DNA"/>
</dbReference>
<organism evidence="2 3">
    <name type="scientific">Flexivirga oryzae</name>
    <dbReference type="NCBI Taxonomy" id="1794944"/>
    <lineage>
        <taxon>Bacteria</taxon>
        <taxon>Bacillati</taxon>
        <taxon>Actinomycetota</taxon>
        <taxon>Actinomycetes</taxon>
        <taxon>Micrococcales</taxon>
        <taxon>Dermacoccaceae</taxon>
        <taxon>Flexivirga</taxon>
    </lineage>
</organism>
<gene>
    <name evidence="2" type="ORF">FHU39_002093</name>
</gene>
<dbReference type="Pfam" id="PF05443">
    <property type="entry name" value="ROS_MUCR"/>
    <property type="match status" value="1"/>
</dbReference>
<dbReference type="Proteomes" id="UP000559182">
    <property type="component" value="Unassembled WGS sequence"/>
</dbReference>
<evidence type="ECO:0000256" key="1">
    <source>
        <dbReference type="ARBA" id="ARBA00007031"/>
    </source>
</evidence>
<dbReference type="RefSeq" id="WP_183320268.1">
    <property type="nucleotide sequence ID" value="NZ_JACHVQ010000001.1"/>
</dbReference>
<proteinExistence type="inferred from homology"/>
<name>A0A839N5R3_9MICO</name>
<dbReference type="InterPro" id="IPR008807">
    <property type="entry name" value="ROS_MUCR"/>
</dbReference>